<evidence type="ECO:0000259" key="2">
    <source>
        <dbReference type="Pfam" id="PF14652"/>
    </source>
</evidence>
<protein>
    <submittedName>
        <fullName evidence="3">Katanin-interacting protein</fullName>
    </submittedName>
</protein>
<organism evidence="3 4">
    <name type="scientific">Durusdinium trenchii</name>
    <dbReference type="NCBI Taxonomy" id="1381693"/>
    <lineage>
        <taxon>Eukaryota</taxon>
        <taxon>Sar</taxon>
        <taxon>Alveolata</taxon>
        <taxon>Dinophyceae</taxon>
        <taxon>Suessiales</taxon>
        <taxon>Symbiodiniaceae</taxon>
        <taxon>Durusdinium</taxon>
    </lineage>
</organism>
<dbReference type="Pfam" id="PF14652">
    <property type="entry name" value="DUF4457"/>
    <property type="match status" value="2"/>
</dbReference>
<name>A0ABP0S2M4_9DINO</name>
<feature type="region of interest" description="Disordered" evidence="1">
    <location>
        <begin position="270"/>
        <end position="325"/>
    </location>
</feature>
<dbReference type="Proteomes" id="UP001642464">
    <property type="component" value="Unassembled WGS sequence"/>
</dbReference>
<dbReference type="PANTHER" id="PTHR21534">
    <property type="entry name" value="KATANIN-INTERACTING PROTEIN"/>
    <property type="match status" value="1"/>
</dbReference>
<reference evidence="3 4" key="1">
    <citation type="submission" date="2024-02" db="EMBL/GenBank/DDBJ databases">
        <authorList>
            <person name="Chen Y."/>
            <person name="Shah S."/>
            <person name="Dougan E. K."/>
            <person name="Thang M."/>
            <person name="Chan C."/>
        </authorList>
    </citation>
    <scope>NUCLEOTIDE SEQUENCE [LARGE SCALE GENOMIC DNA]</scope>
</reference>
<keyword evidence="4" id="KW-1185">Reference proteome</keyword>
<dbReference type="EMBL" id="CAXAMM010042762">
    <property type="protein sequence ID" value="CAK9106584.1"/>
    <property type="molecule type" value="Genomic_DNA"/>
</dbReference>
<feature type="domain" description="KATNIP" evidence="2">
    <location>
        <begin position="336"/>
        <end position="593"/>
    </location>
</feature>
<proteinExistence type="predicted"/>
<dbReference type="InterPro" id="IPR027859">
    <property type="entry name" value="KATNIP_dom"/>
</dbReference>
<comment type="caution">
    <text evidence="3">The sequence shown here is derived from an EMBL/GenBank/DDBJ whole genome shotgun (WGS) entry which is preliminary data.</text>
</comment>
<evidence type="ECO:0000313" key="4">
    <source>
        <dbReference type="Proteomes" id="UP001642464"/>
    </source>
</evidence>
<sequence length="614" mass="68882">MFILEADLRAGDVTKVHPLLPANSANFKASSPLPNVQSKASVQEAKKQVTTEAVIPTLPCGRWDVLEGLYQSCVHYNISSNQLVLFQLNQLRQLVFNCVSTWGDKDFVGLAGIELFDGRGFPVVLKDVGRQVKADPHSINVLGDYDRDPRTPDKLFDQVNLTRDDLHVWLAPFFGGRAHTITVDLECEMEISMIRVWNYNKSRLHSSRGVRDMEILLDGFPIFLGEIRRAPGVLTEPEEACEVILFTQDESVLEAVAEHDWLPACLPLDSEEEEPGEEADGKAGEGRPPTAGLQVSYVDSPRGQKTPRAGLDGRPMTRATERQRPRGKVCSSLTITVHSTWGDQFYVGLTALEVLDSSLNAIQRHQVRLDAFPRDLNDLEGVDDDLRILDNIFDGVCCTTDDSHMWLAPFLKVPNNSVGDASEANQRNTIRLDFANPCEVAGFNIWNYNKNMEDTCRGIREFSVHCDDRYVSTFLCRKAPGHTHFDFKQLVLLDQPPSDTVRRSARAAPLPSRSASRQRSKAEGHPPQGRPPSGSNRRAPEHIDSPLRQQYETPLHPCGFIFKFLFHTTWSDVHYIGLDGIEIYDQMGRGLRPKRAYSNHGSVRPRTLSCLECQ</sequence>
<feature type="region of interest" description="Disordered" evidence="1">
    <location>
        <begin position="501"/>
        <end position="541"/>
    </location>
</feature>
<evidence type="ECO:0000256" key="1">
    <source>
        <dbReference type="SAM" id="MobiDB-lite"/>
    </source>
</evidence>
<accession>A0ABP0S2M4</accession>
<gene>
    <name evidence="3" type="ORF">SCF082_LOCUS49640</name>
</gene>
<feature type="domain" description="KATNIP" evidence="2">
    <location>
        <begin position="94"/>
        <end position="229"/>
    </location>
</feature>
<dbReference type="InterPro" id="IPR026704">
    <property type="entry name" value="KATNIP"/>
</dbReference>
<evidence type="ECO:0000313" key="3">
    <source>
        <dbReference type="EMBL" id="CAK9106584.1"/>
    </source>
</evidence>
<feature type="compositionally biased region" description="Low complexity" evidence="1">
    <location>
        <begin position="506"/>
        <end position="517"/>
    </location>
</feature>
<dbReference type="PANTHER" id="PTHR21534:SF0">
    <property type="entry name" value="KATANIN-INTERACTING PROTEIN"/>
    <property type="match status" value="1"/>
</dbReference>